<proteinExistence type="predicted"/>
<dbReference type="GO" id="GO:0005634">
    <property type="term" value="C:nucleus"/>
    <property type="evidence" value="ECO:0007669"/>
    <property type="project" value="UniProtKB-SubCell"/>
</dbReference>
<evidence type="ECO:0000313" key="8">
    <source>
        <dbReference type="Proteomes" id="UP001314263"/>
    </source>
</evidence>
<evidence type="ECO:0000256" key="4">
    <source>
        <dbReference type="ARBA" id="ARBA00023242"/>
    </source>
</evidence>
<dbReference type="Proteomes" id="UP001314263">
    <property type="component" value="Unassembled WGS sequence"/>
</dbReference>
<keyword evidence="3" id="KW-0963">Cytoplasm</keyword>
<dbReference type="Pfam" id="PF09811">
    <property type="entry name" value="Yae1_N"/>
    <property type="match status" value="1"/>
</dbReference>
<organism evidence="7 8">
    <name type="scientific">Coccomyxa viridis</name>
    <dbReference type="NCBI Taxonomy" id="1274662"/>
    <lineage>
        <taxon>Eukaryota</taxon>
        <taxon>Viridiplantae</taxon>
        <taxon>Chlorophyta</taxon>
        <taxon>core chlorophytes</taxon>
        <taxon>Trebouxiophyceae</taxon>
        <taxon>Trebouxiophyceae incertae sedis</taxon>
        <taxon>Coccomyxaceae</taxon>
        <taxon>Coccomyxa</taxon>
    </lineage>
</organism>
<evidence type="ECO:0000256" key="2">
    <source>
        <dbReference type="ARBA" id="ARBA00004496"/>
    </source>
</evidence>
<comment type="caution">
    <text evidence="7">The sequence shown here is derived from an EMBL/GenBank/DDBJ whole genome shotgun (WGS) entry which is preliminary data.</text>
</comment>
<gene>
    <name evidence="7" type="ORF">CVIRNUC_010312</name>
</gene>
<feature type="compositionally biased region" description="Basic and acidic residues" evidence="5">
    <location>
        <begin position="65"/>
        <end position="75"/>
    </location>
</feature>
<feature type="region of interest" description="Disordered" evidence="5">
    <location>
        <begin position="1"/>
        <end position="27"/>
    </location>
</feature>
<feature type="compositionally biased region" description="Acidic residues" evidence="5">
    <location>
        <begin position="17"/>
        <end position="26"/>
    </location>
</feature>
<evidence type="ECO:0000256" key="3">
    <source>
        <dbReference type="ARBA" id="ARBA00022490"/>
    </source>
</evidence>
<evidence type="ECO:0000259" key="6">
    <source>
        <dbReference type="Pfam" id="PF09811"/>
    </source>
</evidence>
<sequence length="98" mass="11066">MCTSKEQANGGMHAEQDTQDPDMDQEWEARRARFYNVGYKEGLEEGKAKTLQQGFDEGFKRGAEQGYREGMERGHVATQEALAGLQSQAAQKEKQRQP</sequence>
<protein>
    <recommendedName>
        <fullName evidence="6">Essential protein Yae1 N-terminal domain-containing protein</fullName>
    </recommendedName>
</protein>
<dbReference type="EMBL" id="CAUYUE010000016">
    <property type="protein sequence ID" value="CAK0787096.1"/>
    <property type="molecule type" value="Genomic_DNA"/>
</dbReference>
<evidence type="ECO:0000313" key="7">
    <source>
        <dbReference type="EMBL" id="CAK0787096.1"/>
    </source>
</evidence>
<dbReference type="PANTHER" id="PTHR18829">
    <property type="entry name" value="PROTEIN YAE1 HOMOLOG"/>
    <property type="match status" value="1"/>
</dbReference>
<comment type="subcellular location">
    <subcellularLocation>
        <location evidence="2">Cytoplasm</location>
    </subcellularLocation>
    <subcellularLocation>
        <location evidence="1">Nucleus</location>
    </subcellularLocation>
</comment>
<feature type="region of interest" description="Disordered" evidence="5">
    <location>
        <begin position="65"/>
        <end position="98"/>
    </location>
</feature>
<feature type="domain" description="Essential protein Yae1 N-terminal" evidence="6">
    <location>
        <begin position="38"/>
        <end position="71"/>
    </location>
</feature>
<keyword evidence="4" id="KW-0539">Nucleus</keyword>
<accession>A0AAV1IID7</accession>
<reference evidence="7 8" key="1">
    <citation type="submission" date="2023-10" db="EMBL/GenBank/DDBJ databases">
        <authorList>
            <person name="Maclean D."/>
            <person name="Macfadyen A."/>
        </authorList>
    </citation>
    <scope>NUCLEOTIDE SEQUENCE [LARGE SCALE GENOMIC DNA]</scope>
</reference>
<dbReference type="GO" id="GO:0005737">
    <property type="term" value="C:cytoplasm"/>
    <property type="evidence" value="ECO:0007669"/>
    <property type="project" value="UniProtKB-SubCell"/>
</dbReference>
<keyword evidence="8" id="KW-1185">Reference proteome</keyword>
<dbReference type="InterPro" id="IPR038881">
    <property type="entry name" value="Yae1-like"/>
</dbReference>
<name>A0AAV1IID7_9CHLO</name>
<evidence type="ECO:0000256" key="5">
    <source>
        <dbReference type="SAM" id="MobiDB-lite"/>
    </source>
</evidence>
<evidence type="ECO:0000256" key="1">
    <source>
        <dbReference type="ARBA" id="ARBA00004123"/>
    </source>
</evidence>
<dbReference type="AlphaFoldDB" id="A0AAV1IID7"/>
<dbReference type="PANTHER" id="PTHR18829:SF0">
    <property type="entry name" value="PROTEIN YAE1 HOMOLOG"/>
    <property type="match status" value="1"/>
</dbReference>
<dbReference type="InterPro" id="IPR019191">
    <property type="entry name" value="Essential_protein_Yae1_N"/>
</dbReference>